<keyword evidence="2" id="KW-1185">Reference proteome</keyword>
<evidence type="ECO:0000313" key="1">
    <source>
        <dbReference type="EMBL" id="PON61042.1"/>
    </source>
</evidence>
<dbReference type="OrthoDB" id="1739023at2759"/>
<proteinExistence type="predicted"/>
<dbReference type="EMBL" id="JXTB01000124">
    <property type="protein sequence ID" value="PON61042.1"/>
    <property type="molecule type" value="Genomic_DNA"/>
</dbReference>
<organism evidence="1 2">
    <name type="scientific">Parasponia andersonii</name>
    <name type="common">Sponia andersonii</name>
    <dbReference type="NCBI Taxonomy" id="3476"/>
    <lineage>
        <taxon>Eukaryota</taxon>
        <taxon>Viridiplantae</taxon>
        <taxon>Streptophyta</taxon>
        <taxon>Embryophyta</taxon>
        <taxon>Tracheophyta</taxon>
        <taxon>Spermatophyta</taxon>
        <taxon>Magnoliopsida</taxon>
        <taxon>eudicotyledons</taxon>
        <taxon>Gunneridae</taxon>
        <taxon>Pentapetalae</taxon>
        <taxon>rosids</taxon>
        <taxon>fabids</taxon>
        <taxon>Rosales</taxon>
        <taxon>Cannabaceae</taxon>
        <taxon>Parasponia</taxon>
    </lineage>
</organism>
<comment type="caution">
    <text evidence="1">The sequence shown here is derived from an EMBL/GenBank/DDBJ whole genome shotgun (WGS) entry which is preliminary data.</text>
</comment>
<evidence type="ECO:0000313" key="2">
    <source>
        <dbReference type="Proteomes" id="UP000237105"/>
    </source>
</evidence>
<name>A0A2P5CJ18_PARAD</name>
<dbReference type="Proteomes" id="UP000237105">
    <property type="component" value="Unassembled WGS sequence"/>
</dbReference>
<sequence length="110" mass="12151">MQIRRKMDRCCGKADNSFKSSSTPKVLSLEKIGKGAYLNMFPHPYGSQRAFFSNQQGTCSLICMLELSGFVHKPQKTVKTSTASVPIRYAHDFPVHGSEPPPANGPLHDL</sequence>
<protein>
    <submittedName>
        <fullName evidence="1">Uncharacterized protein</fullName>
    </submittedName>
</protein>
<gene>
    <name evidence="1" type="ORF">PanWU01x14_148280</name>
</gene>
<accession>A0A2P5CJ18</accession>
<dbReference type="AlphaFoldDB" id="A0A2P5CJ18"/>
<reference evidence="2" key="1">
    <citation type="submission" date="2016-06" db="EMBL/GenBank/DDBJ databases">
        <title>Parallel loss of symbiosis genes in relatives of nitrogen-fixing non-legume Parasponia.</title>
        <authorList>
            <person name="Van Velzen R."/>
            <person name="Holmer R."/>
            <person name="Bu F."/>
            <person name="Rutten L."/>
            <person name="Van Zeijl A."/>
            <person name="Liu W."/>
            <person name="Santuari L."/>
            <person name="Cao Q."/>
            <person name="Sharma T."/>
            <person name="Shen D."/>
            <person name="Roswanjaya Y."/>
            <person name="Wardhani T."/>
            <person name="Kalhor M.S."/>
            <person name="Jansen J."/>
            <person name="Van den Hoogen J."/>
            <person name="Gungor B."/>
            <person name="Hartog M."/>
            <person name="Hontelez J."/>
            <person name="Verver J."/>
            <person name="Yang W.-C."/>
            <person name="Schijlen E."/>
            <person name="Repin R."/>
            <person name="Schilthuizen M."/>
            <person name="Schranz E."/>
            <person name="Heidstra R."/>
            <person name="Miyata K."/>
            <person name="Fedorova E."/>
            <person name="Kohlen W."/>
            <person name="Bisseling T."/>
            <person name="Smit S."/>
            <person name="Geurts R."/>
        </authorList>
    </citation>
    <scope>NUCLEOTIDE SEQUENCE [LARGE SCALE GENOMIC DNA]</scope>
    <source>
        <strain evidence="2">cv. WU1-14</strain>
    </source>
</reference>